<dbReference type="SUPFAM" id="SSF51182">
    <property type="entry name" value="RmlC-like cupins"/>
    <property type="match status" value="1"/>
</dbReference>
<dbReference type="Gene3D" id="2.60.120.10">
    <property type="entry name" value="Jelly Rolls"/>
    <property type="match status" value="1"/>
</dbReference>
<evidence type="ECO:0000313" key="2">
    <source>
        <dbReference type="EMBL" id="MYM70388.1"/>
    </source>
</evidence>
<keyword evidence="3" id="KW-1185">Reference proteome</keyword>
<evidence type="ECO:0000313" key="3">
    <source>
        <dbReference type="Proteomes" id="UP000450012"/>
    </source>
</evidence>
<protein>
    <submittedName>
        <fullName evidence="2">WxcM-like domain-containing protein</fullName>
    </submittedName>
</protein>
<dbReference type="Pfam" id="PF05523">
    <property type="entry name" value="FdtA"/>
    <property type="match status" value="1"/>
</dbReference>
<dbReference type="CDD" id="cd20292">
    <property type="entry name" value="cupin_QdtA-like"/>
    <property type="match status" value="1"/>
</dbReference>
<gene>
    <name evidence="2" type="ORF">GTP45_26800</name>
</gene>
<reference evidence="2 3" key="1">
    <citation type="submission" date="2019-12" db="EMBL/GenBank/DDBJ databases">
        <title>Novel species isolated from a subtropical stream in China.</title>
        <authorList>
            <person name="Lu H."/>
        </authorList>
    </citation>
    <scope>NUCLEOTIDE SEQUENCE [LARGE SCALE GENOMIC DNA]</scope>
    <source>
        <strain evidence="2 3">FT55W</strain>
    </source>
</reference>
<sequence>MIDQCKLIDLPKHHDPRGNLSVIEGGIHVPFDIKRVYYLYDVPGGSSRAGHGHIELQQLFIAMSGSFDVIVDDGYERKRIHLNRSYYGLYVPGMMWREVENFSSGGVCLVLASTLYDPDDYYREYDGFVDAVHKQNKKAKP</sequence>
<dbReference type="EMBL" id="WWCK01000009">
    <property type="protein sequence ID" value="MYM70388.1"/>
    <property type="molecule type" value="Genomic_DNA"/>
</dbReference>
<dbReference type="InterPro" id="IPR011051">
    <property type="entry name" value="RmlC_Cupin_sf"/>
</dbReference>
<organism evidence="2 3">
    <name type="scientific">Duganella rivi</name>
    <dbReference type="NCBI Taxonomy" id="2666083"/>
    <lineage>
        <taxon>Bacteria</taxon>
        <taxon>Pseudomonadati</taxon>
        <taxon>Pseudomonadota</taxon>
        <taxon>Betaproteobacteria</taxon>
        <taxon>Burkholderiales</taxon>
        <taxon>Oxalobacteraceae</taxon>
        <taxon>Telluria group</taxon>
        <taxon>Duganella</taxon>
    </lineage>
</organism>
<dbReference type="InterPro" id="IPR014710">
    <property type="entry name" value="RmlC-like_jellyroll"/>
</dbReference>
<dbReference type="RefSeq" id="WP_161016885.1">
    <property type="nucleotide sequence ID" value="NZ_WWCK01000009.1"/>
</dbReference>
<proteinExistence type="predicted"/>
<dbReference type="Proteomes" id="UP000450012">
    <property type="component" value="Unassembled WGS sequence"/>
</dbReference>
<evidence type="ECO:0000259" key="1">
    <source>
        <dbReference type="Pfam" id="PF05523"/>
    </source>
</evidence>
<comment type="caution">
    <text evidence="2">The sequence shown here is derived from an EMBL/GenBank/DDBJ whole genome shotgun (WGS) entry which is preliminary data.</text>
</comment>
<dbReference type="InterPro" id="IPR008894">
    <property type="entry name" value="QdtA_cupin_dom"/>
</dbReference>
<feature type="domain" description="Sugar 3,4-ketoisomerase QdtA cupin" evidence="1">
    <location>
        <begin position="4"/>
        <end position="132"/>
    </location>
</feature>
<accession>A0A7X4KFE4</accession>
<dbReference type="AlphaFoldDB" id="A0A7X4KFE4"/>
<name>A0A7X4KFE4_9BURK</name>